<comment type="cofactor">
    <cofactor evidence="2">
        <name>FAD</name>
        <dbReference type="ChEBI" id="CHEBI:57692"/>
    </cofactor>
</comment>
<dbReference type="InterPro" id="IPR009100">
    <property type="entry name" value="AcylCoA_DH/oxidase_NM_dom_sf"/>
</dbReference>
<dbReference type="Pfam" id="PF14749">
    <property type="entry name" value="Acyl-CoA_ox_N"/>
    <property type="match status" value="1"/>
</dbReference>
<dbReference type="FunFam" id="1.10.540.10:FF:000018">
    <property type="entry name" value="Acyl-coenzyme A oxidase"/>
    <property type="match status" value="1"/>
</dbReference>
<dbReference type="FunFam" id="2.40.110.10:FF:000003">
    <property type="entry name" value="Acyl-coenzyme A oxidase"/>
    <property type="match status" value="1"/>
</dbReference>
<evidence type="ECO:0000259" key="17">
    <source>
        <dbReference type="Pfam" id="PF02770"/>
    </source>
</evidence>
<keyword evidence="11" id="KW-0576">Peroxisome</keyword>
<evidence type="ECO:0000256" key="7">
    <source>
        <dbReference type="ARBA" id="ARBA00022827"/>
    </source>
</evidence>
<comment type="similarity">
    <text evidence="5 13">Belongs to the acyl-CoA oxidase family.</text>
</comment>
<dbReference type="Pfam" id="PF02770">
    <property type="entry name" value="Acyl-CoA_dh_M"/>
    <property type="match status" value="1"/>
</dbReference>
<evidence type="ECO:0000256" key="1">
    <source>
        <dbReference type="ARBA" id="ARBA00001201"/>
    </source>
</evidence>
<evidence type="ECO:0000259" key="16">
    <source>
        <dbReference type="Pfam" id="PF01756"/>
    </source>
</evidence>
<comment type="catalytic activity">
    <reaction evidence="1">
        <text>a 2,3-saturated acyl-CoA + O2 = a (2E)-enoyl-CoA + H2O2</text>
        <dbReference type="Rhea" id="RHEA:38959"/>
        <dbReference type="ChEBI" id="CHEBI:15379"/>
        <dbReference type="ChEBI" id="CHEBI:16240"/>
        <dbReference type="ChEBI" id="CHEBI:58856"/>
        <dbReference type="ChEBI" id="CHEBI:65111"/>
        <dbReference type="EC" id="1.3.3.6"/>
    </reaction>
</comment>
<dbReference type="InterPro" id="IPR012258">
    <property type="entry name" value="Acyl-CoA_oxidase"/>
</dbReference>
<reference evidence="21" key="1">
    <citation type="submission" date="2016-02" db="EMBL/GenBank/DDBJ databases">
        <title>Comparative genomics of biotechnologically important yeasts.</title>
        <authorList>
            <consortium name="DOE Joint Genome Institute"/>
            <person name="Riley R."/>
            <person name="Haridas S."/>
            <person name="Wolfe K.H."/>
            <person name="Lopes M.R."/>
            <person name="Hittinger C.T."/>
            <person name="Goker M."/>
            <person name="Salamov A."/>
            <person name="Wisecaver J."/>
            <person name="Long T.M."/>
            <person name="Aerts A.L."/>
            <person name="Barry K."/>
            <person name="Choi C."/>
            <person name="Clum A."/>
            <person name="Coughlan A.Y."/>
            <person name="Deshpande S."/>
            <person name="Douglass A.P."/>
            <person name="Hanson S.J."/>
            <person name="Klenk H.-P."/>
            <person name="Labutti K."/>
            <person name="Lapidus A."/>
            <person name="Lindquist E."/>
            <person name="Lipzen A."/>
            <person name="Meier-Kolthoff J.P."/>
            <person name="Ohm R.A."/>
            <person name="Otillar R.P."/>
            <person name="Pangilinan J."/>
            <person name="Peng Y."/>
            <person name="Rokas A."/>
            <person name="Rosa C.A."/>
            <person name="Scheuner C."/>
            <person name="Sibirny A.A."/>
            <person name="Slot J.C."/>
            <person name="Stielow J.B."/>
            <person name="Sun H."/>
            <person name="Kurtzman C.P."/>
            <person name="Blackwell M."/>
            <person name="Jeffries T.W."/>
            <person name="Grigoriev I.V."/>
        </authorList>
    </citation>
    <scope>NUCLEOTIDE SEQUENCE [LARGE SCALE GENOMIC DNA]</scope>
    <source>
        <strain evidence="21">NRRL Y-17796</strain>
    </source>
</reference>
<dbReference type="GO" id="GO:0055088">
    <property type="term" value="P:lipid homeostasis"/>
    <property type="evidence" value="ECO:0007669"/>
    <property type="project" value="TreeGrafter"/>
</dbReference>
<comment type="pathway">
    <text evidence="4">Lipid metabolism; peroxisomal fatty acid beta-oxidation.</text>
</comment>
<organism evidence="20 21">
    <name type="scientific">Tortispora caseinolytica NRRL Y-17796</name>
    <dbReference type="NCBI Taxonomy" id="767744"/>
    <lineage>
        <taxon>Eukaryota</taxon>
        <taxon>Fungi</taxon>
        <taxon>Dikarya</taxon>
        <taxon>Ascomycota</taxon>
        <taxon>Saccharomycotina</taxon>
        <taxon>Trigonopsidomycetes</taxon>
        <taxon>Trigonopsidales</taxon>
        <taxon>Trigonopsidaceae</taxon>
        <taxon>Tortispora</taxon>
    </lineage>
</organism>
<dbReference type="InterPro" id="IPR006091">
    <property type="entry name" value="Acyl-CoA_Oxase/DH_mid-dom"/>
</dbReference>
<keyword evidence="21" id="KW-1185">Reference proteome</keyword>
<comment type="subcellular location">
    <subcellularLocation>
        <location evidence="3">Peroxisome</location>
    </subcellularLocation>
</comment>
<evidence type="ECO:0000256" key="15">
    <source>
        <dbReference type="PIRSR" id="PIRSR000168-2"/>
    </source>
</evidence>
<dbReference type="Pfam" id="PF22924">
    <property type="entry name" value="ACOX_C_alpha1"/>
    <property type="match status" value="1"/>
</dbReference>
<evidence type="ECO:0000256" key="4">
    <source>
        <dbReference type="ARBA" id="ARBA00004846"/>
    </source>
</evidence>
<dbReference type="PIRSF" id="PIRSF000168">
    <property type="entry name" value="Acyl-CoA_oxidase"/>
    <property type="match status" value="1"/>
</dbReference>
<dbReference type="PANTHER" id="PTHR10909:SF352">
    <property type="entry name" value="ACYL-COENZYME A OXIDASE-LIKE PROTEIN"/>
    <property type="match status" value="1"/>
</dbReference>
<dbReference type="GO" id="GO:0005782">
    <property type="term" value="C:peroxisomal matrix"/>
    <property type="evidence" value="ECO:0007669"/>
    <property type="project" value="EnsemblFungi"/>
</dbReference>
<feature type="binding site" evidence="15">
    <location>
        <position position="139"/>
    </location>
    <ligand>
        <name>FAD</name>
        <dbReference type="ChEBI" id="CHEBI:57692"/>
    </ligand>
</feature>
<dbReference type="InterPro" id="IPR029320">
    <property type="entry name" value="Acyl-CoA_ox_N"/>
</dbReference>
<evidence type="ECO:0000259" key="19">
    <source>
        <dbReference type="Pfam" id="PF22924"/>
    </source>
</evidence>
<name>A0A1E4TM74_9ASCO</name>
<evidence type="ECO:0000256" key="14">
    <source>
        <dbReference type="PIRSR" id="PIRSR000168-1"/>
    </source>
</evidence>
<feature type="domain" description="Acyl-CoA oxidase/dehydrogenase middle" evidence="17">
    <location>
        <begin position="135"/>
        <end position="244"/>
    </location>
</feature>
<evidence type="ECO:0000256" key="13">
    <source>
        <dbReference type="PIRNR" id="PIRNR000168"/>
    </source>
</evidence>
<evidence type="ECO:0000256" key="10">
    <source>
        <dbReference type="ARBA" id="ARBA00023098"/>
    </source>
</evidence>
<feature type="domain" description="Acyl-CoA oxidase C-terminal" evidence="16">
    <location>
        <begin position="485"/>
        <end position="662"/>
    </location>
</feature>
<dbReference type="Gene3D" id="1.10.540.10">
    <property type="entry name" value="Acyl-CoA dehydrogenase/oxidase, N-terminal domain"/>
    <property type="match status" value="1"/>
</dbReference>
<keyword evidence="9" id="KW-0560">Oxidoreductase</keyword>
<dbReference type="SUPFAM" id="SSF56645">
    <property type="entry name" value="Acyl-CoA dehydrogenase NM domain-like"/>
    <property type="match status" value="1"/>
</dbReference>
<dbReference type="InterPro" id="IPR002655">
    <property type="entry name" value="Acyl-CoA_oxidase_C"/>
</dbReference>
<evidence type="ECO:0000256" key="11">
    <source>
        <dbReference type="ARBA" id="ARBA00023140"/>
    </source>
</evidence>
<evidence type="ECO:0000313" key="20">
    <source>
        <dbReference type="EMBL" id="ODV92854.1"/>
    </source>
</evidence>
<feature type="binding site" evidence="15">
    <location>
        <position position="178"/>
    </location>
    <ligand>
        <name>FAD</name>
        <dbReference type="ChEBI" id="CHEBI:57692"/>
    </ligand>
</feature>
<dbReference type="EMBL" id="KV453841">
    <property type="protein sequence ID" value="ODV92854.1"/>
    <property type="molecule type" value="Genomic_DNA"/>
</dbReference>
<evidence type="ECO:0000256" key="8">
    <source>
        <dbReference type="ARBA" id="ARBA00022832"/>
    </source>
</evidence>
<keyword evidence="7 13" id="KW-0274">FAD</keyword>
<evidence type="ECO:0000256" key="6">
    <source>
        <dbReference type="ARBA" id="ARBA00022630"/>
    </source>
</evidence>
<dbReference type="GO" id="GO:0005504">
    <property type="term" value="F:fatty acid binding"/>
    <property type="evidence" value="ECO:0007669"/>
    <property type="project" value="TreeGrafter"/>
</dbReference>
<evidence type="ECO:0000259" key="18">
    <source>
        <dbReference type="Pfam" id="PF14749"/>
    </source>
</evidence>
<evidence type="ECO:0000313" key="21">
    <source>
        <dbReference type="Proteomes" id="UP000095023"/>
    </source>
</evidence>
<dbReference type="Pfam" id="PF01756">
    <property type="entry name" value="ACOX"/>
    <property type="match status" value="1"/>
</dbReference>
<dbReference type="GO" id="GO:0003997">
    <property type="term" value="F:acyl-CoA oxidase activity"/>
    <property type="evidence" value="ECO:0007669"/>
    <property type="project" value="UniProtKB-EC"/>
</dbReference>
<dbReference type="InterPro" id="IPR046373">
    <property type="entry name" value="Acyl-CoA_Oxase/DH_mid-dom_sf"/>
</dbReference>
<keyword evidence="8" id="KW-0276">Fatty acid metabolism</keyword>
<dbReference type="Proteomes" id="UP000095023">
    <property type="component" value="Unassembled WGS sequence"/>
</dbReference>
<dbReference type="InterPro" id="IPR055060">
    <property type="entry name" value="ACOX_C_alpha1"/>
</dbReference>
<accession>A0A1E4TM74</accession>
<keyword evidence="10" id="KW-0443">Lipid metabolism</keyword>
<dbReference type="SUPFAM" id="SSF47203">
    <property type="entry name" value="Acyl-CoA dehydrogenase C-terminal domain-like"/>
    <property type="match status" value="2"/>
</dbReference>
<proteinExistence type="inferred from homology"/>
<dbReference type="InterPro" id="IPR036250">
    <property type="entry name" value="AcylCo_DH-like_C"/>
</dbReference>
<dbReference type="FunFam" id="1.20.140.10:FF:000013">
    <property type="entry name" value="Acyl-coenzyme A oxidase"/>
    <property type="match status" value="1"/>
</dbReference>
<dbReference type="PANTHER" id="PTHR10909">
    <property type="entry name" value="ELECTRON TRANSPORT OXIDOREDUCTASE"/>
    <property type="match status" value="1"/>
</dbReference>
<protein>
    <recommendedName>
        <fullName evidence="13">Acyl-coenzyme A oxidase</fullName>
    </recommendedName>
</protein>
<keyword evidence="6 13" id="KW-0285">Flavoprotein</keyword>
<comment type="subunit">
    <text evidence="12">Heteropentamer composed of five different subunits.</text>
</comment>
<dbReference type="UniPathway" id="UPA00661"/>
<evidence type="ECO:0000256" key="3">
    <source>
        <dbReference type="ARBA" id="ARBA00004275"/>
    </source>
</evidence>
<evidence type="ECO:0000256" key="2">
    <source>
        <dbReference type="ARBA" id="ARBA00001974"/>
    </source>
</evidence>
<feature type="domain" description="Acyl-coenzyme A oxidase N-terminal" evidence="18">
    <location>
        <begin position="12"/>
        <end position="122"/>
    </location>
</feature>
<dbReference type="FunFam" id="1.20.140.10:FF:000015">
    <property type="entry name" value="Acyl-coenzyme A oxidase"/>
    <property type="match status" value="1"/>
</dbReference>
<dbReference type="Gene3D" id="1.20.140.10">
    <property type="entry name" value="Butyryl-CoA Dehydrogenase, subunit A, domain 3"/>
    <property type="match status" value="2"/>
</dbReference>
<dbReference type="Gene3D" id="2.40.110.10">
    <property type="entry name" value="Butyryl-CoA Dehydrogenase, subunit A, domain 2"/>
    <property type="match status" value="1"/>
</dbReference>
<dbReference type="OrthoDB" id="538336at2759"/>
<gene>
    <name evidence="20" type="ORF">CANCADRAFT_23240</name>
</gene>
<dbReference type="GO" id="GO:0071949">
    <property type="term" value="F:FAD binding"/>
    <property type="evidence" value="ECO:0007669"/>
    <property type="project" value="InterPro"/>
</dbReference>
<evidence type="ECO:0000256" key="12">
    <source>
        <dbReference type="ARBA" id="ARBA00063271"/>
    </source>
</evidence>
<feature type="active site" description="Proton acceptor" evidence="14">
    <location>
        <position position="430"/>
    </location>
</feature>
<dbReference type="GO" id="GO:0033540">
    <property type="term" value="P:fatty acid beta-oxidation using acyl-CoA oxidase"/>
    <property type="evidence" value="ECO:0007669"/>
    <property type="project" value="UniProtKB-UniPathway"/>
</dbReference>
<evidence type="ECO:0000256" key="9">
    <source>
        <dbReference type="ARBA" id="ARBA00023002"/>
    </source>
</evidence>
<evidence type="ECO:0000256" key="5">
    <source>
        <dbReference type="ARBA" id="ARBA00006288"/>
    </source>
</evidence>
<dbReference type="AlphaFoldDB" id="A0A1E4TM74"/>
<feature type="domain" description="Acyl-CoA oxidase C-alpha1" evidence="19">
    <location>
        <begin position="274"/>
        <end position="445"/>
    </location>
</feature>
<sequence>MAMERARASFPTRNLTYFIEGSKEKAEYREKLLQMFERDPDFDQRTNYDLTKDQLRERTMRRIAKTVSYIEKNPTIQYVEDIIFAVSKIDYSLTTRIGVHYGLFVNTIMGSGTDKQIDYFLNQRGAVSLDGIIGCFGMTELGHGSNVAGLETTATFDRETDEFIINTPHIGATKWWIGGAAHTCNHCVVFARLIVDGKDYGVKNFVVPLRNSDYSLCTGVALGDIGRKQGRDGIDNGWIQFTNVRIPRNYFLQRYAKIDRNGKVTEPPLAQLAYGALIHGRVTMVSDSAQILKRVSTIAVRYGAVRRQFSSSPHEEETRILDYPLHQRRLFPIVAQTYALQFAADAVANLEHGITTRQATIDLKDMKAVMSMVNDVKALFATSACLKAFSTWAAAQSIDTCRQCCGGHGYSAYSGFGAAMSDWHVMLTWEGDNSVLSISTGRALIGYYTSFIKSGEKALPSGMEYIALTTKPAVKADASADISSPEVIVAAWDAVTSLVVKKAGDAYLAAVKSGKSKLQALESVSQHRFLAAKAHATRFIVNAFYQRLQSAPADIKPVLERLFRLYGLFQLEQDNGLLIQTGFFNSEQIDKVRDAVDAVCAEIRPDAIALTDAFNFSDYVINSSLGGREGRVYEDYFTKVKTQNPPENIRAPYHDQYIGPVVNRNLGKKPFVPLTSI</sequence>
<dbReference type="InterPro" id="IPR037069">
    <property type="entry name" value="AcylCoA_DH/ox_N_sf"/>
</dbReference>